<comment type="caution">
    <text evidence="1">The sequence shown here is derived from an EMBL/GenBank/DDBJ whole genome shotgun (WGS) entry which is preliminary data.</text>
</comment>
<dbReference type="Gene3D" id="1.20.120.520">
    <property type="entry name" value="nmb1532 protein domain like"/>
    <property type="match status" value="1"/>
</dbReference>
<dbReference type="InterPro" id="IPR053206">
    <property type="entry name" value="Dimeric_xanthone_biosynth"/>
</dbReference>
<keyword evidence="2" id="KW-1185">Reference proteome</keyword>
<protein>
    <recommendedName>
        <fullName evidence="3">Hemerythrin-like domain-containing protein</fullName>
    </recommendedName>
</protein>
<sequence length="225" mass="25792">MTTVPTDPFEYIHWNMKLAHKTFEEGYNVIVSKLDDPPTNDLKNFLGYCEAWAHAISHHHDTEVYTDTLQEATLFPALNTKMDFSHEKEQHAAVHAFLDDFLATVQAAQADTSKFDAAKLKGMLESSNDAIFTHFREEVEHIEPEKLKAAGFSEAEGRQMIADVDKHAKSHGDPFLAVPYMRSHTPPEYKEIWPPIPWILRKLVVPYMLAKKHSGYWKYSPYGMS</sequence>
<dbReference type="PANTHER" id="PTHR38048">
    <property type="entry name" value="EXPRESSED PROTEIN"/>
    <property type="match status" value="1"/>
</dbReference>
<dbReference type="EMBL" id="JAPEVG010000073">
    <property type="protein sequence ID" value="KAJ8487772.1"/>
    <property type="molecule type" value="Genomic_DNA"/>
</dbReference>
<dbReference type="PANTHER" id="PTHR38048:SF2">
    <property type="entry name" value="HEMERYTHRIN-LIKE DOMAIN-CONTAINING PROTEIN"/>
    <property type="match status" value="1"/>
</dbReference>
<name>A0AAD7TWP9_9APHY</name>
<evidence type="ECO:0000313" key="1">
    <source>
        <dbReference type="EMBL" id="KAJ8487772.1"/>
    </source>
</evidence>
<organism evidence="1 2">
    <name type="scientific">Trametes cubensis</name>
    <dbReference type="NCBI Taxonomy" id="1111947"/>
    <lineage>
        <taxon>Eukaryota</taxon>
        <taxon>Fungi</taxon>
        <taxon>Dikarya</taxon>
        <taxon>Basidiomycota</taxon>
        <taxon>Agaricomycotina</taxon>
        <taxon>Agaricomycetes</taxon>
        <taxon>Polyporales</taxon>
        <taxon>Polyporaceae</taxon>
        <taxon>Trametes</taxon>
    </lineage>
</organism>
<reference evidence="1" key="1">
    <citation type="submission" date="2022-11" db="EMBL/GenBank/DDBJ databases">
        <title>Genome Sequence of Cubamyces cubensis.</title>
        <authorList>
            <person name="Buettner E."/>
        </authorList>
    </citation>
    <scope>NUCLEOTIDE SEQUENCE</scope>
    <source>
        <strain evidence="1">MPL-01</strain>
    </source>
</reference>
<evidence type="ECO:0000313" key="2">
    <source>
        <dbReference type="Proteomes" id="UP001215151"/>
    </source>
</evidence>
<proteinExistence type="predicted"/>
<gene>
    <name evidence="1" type="ORF">ONZ51_g3953</name>
</gene>
<dbReference type="AlphaFoldDB" id="A0AAD7TWP9"/>
<dbReference type="Proteomes" id="UP001215151">
    <property type="component" value="Unassembled WGS sequence"/>
</dbReference>
<accession>A0AAD7TWP9</accession>
<evidence type="ECO:0008006" key="3">
    <source>
        <dbReference type="Google" id="ProtNLM"/>
    </source>
</evidence>